<dbReference type="RefSeq" id="WP_198737367.1">
    <property type="nucleotide sequence ID" value="NZ_JAEIOS010000009.1"/>
</dbReference>
<dbReference type="SUPFAM" id="SSF52833">
    <property type="entry name" value="Thioredoxin-like"/>
    <property type="match status" value="1"/>
</dbReference>
<dbReference type="Proteomes" id="UP000645966">
    <property type="component" value="Unassembled WGS sequence"/>
</dbReference>
<evidence type="ECO:0000313" key="2">
    <source>
        <dbReference type="EMBL" id="MBI8988312.1"/>
    </source>
</evidence>
<sequence length="309" mass="32134">MTTPERFTAGAVDLGEIKARAEARSQAQSRGGDTGGGVPTSFTVTRSNIEIEVIERSMQVPVVLLIGSDEVESSRQLRTDLTDLAAAAGHDWLFGYIDAQAAPELAQIFGATALPTVIAIAGGRPLADFQGGQPQSALQEWTAAVVGACAGKLQGLPQQSGTGESADDEDPGDPRFAPAEDAMAQGDFDAAIAVYDDILAKEPANTDAKLARDNARLLKRLSGADPAVDAVAEADADPSDIDKAFAAADATIAAGDPEPAFDRLITLLASNTGDRKAAVKERLLELFALFATDDPRVIAARGRMASALF</sequence>
<gene>
    <name evidence="2" type="ORF">JDV75_00830</name>
</gene>
<evidence type="ECO:0000256" key="1">
    <source>
        <dbReference type="SAM" id="MobiDB-lite"/>
    </source>
</evidence>
<dbReference type="Pfam" id="PF14561">
    <property type="entry name" value="TPR_20"/>
    <property type="match status" value="1"/>
</dbReference>
<dbReference type="InterPro" id="IPR036249">
    <property type="entry name" value="Thioredoxin-like_sf"/>
</dbReference>
<reference evidence="2" key="1">
    <citation type="submission" date="2020-12" db="EMBL/GenBank/DDBJ databases">
        <title>Genome public.</title>
        <authorList>
            <person name="Sun Q."/>
        </authorList>
    </citation>
    <scope>NUCLEOTIDE SEQUENCE</scope>
    <source>
        <strain evidence="2">CCM 8863</strain>
    </source>
</reference>
<protein>
    <submittedName>
        <fullName evidence="2">Tetratricopeptide repeat protein</fullName>
    </submittedName>
</protein>
<keyword evidence="3" id="KW-1185">Reference proteome</keyword>
<comment type="caution">
    <text evidence="2">The sequence shown here is derived from an EMBL/GenBank/DDBJ whole genome shotgun (WGS) entry which is preliminary data.</text>
</comment>
<dbReference type="CDD" id="cd02956">
    <property type="entry name" value="ybbN"/>
    <property type="match status" value="1"/>
</dbReference>
<organism evidence="2 3">
    <name type="scientific">Corynebacterium meridianum</name>
    <dbReference type="NCBI Taxonomy" id="2765363"/>
    <lineage>
        <taxon>Bacteria</taxon>
        <taxon>Bacillati</taxon>
        <taxon>Actinomycetota</taxon>
        <taxon>Actinomycetes</taxon>
        <taxon>Mycobacteriales</taxon>
        <taxon>Corynebacteriaceae</taxon>
        <taxon>Corynebacterium</taxon>
    </lineage>
</organism>
<evidence type="ECO:0000313" key="3">
    <source>
        <dbReference type="Proteomes" id="UP000645966"/>
    </source>
</evidence>
<feature type="region of interest" description="Disordered" evidence="1">
    <location>
        <begin position="155"/>
        <end position="179"/>
    </location>
</feature>
<name>A0A934M6C4_9CORY</name>
<dbReference type="Gene3D" id="3.40.30.10">
    <property type="entry name" value="Glutaredoxin"/>
    <property type="match status" value="1"/>
</dbReference>
<proteinExistence type="predicted"/>
<dbReference type="EMBL" id="JAEIOS010000009">
    <property type="protein sequence ID" value="MBI8988312.1"/>
    <property type="molecule type" value="Genomic_DNA"/>
</dbReference>
<dbReference type="AlphaFoldDB" id="A0A934M6C4"/>
<feature type="region of interest" description="Disordered" evidence="1">
    <location>
        <begin position="22"/>
        <end position="41"/>
    </location>
</feature>
<dbReference type="Gene3D" id="1.25.40.10">
    <property type="entry name" value="Tetratricopeptide repeat domain"/>
    <property type="match status" value="1"/>
</dbReference>
<dbReference type="InterPro" id="IPR011990">
    <property type="entry name" value="TPR-like_helical_dom_sf"/>
</dbReference>
<accession>A0A934M6C4</accession>